<accession>A0A165U698</accession>
<feature type="compositionally biased region" description="Polar residues" evidence="1">
    <location>
        <begin position="449"/>
        <end position="480"/>
    </location>
</feature>
<feature type="domain" description="BTB" evidence="2">
    <location>
        <begin position="343"/>
        <end position="414"/>
    </location>
</feature>
<feature type="compositionally biased region" description="Low complexity" evidence="1">
    <location>
        <begin position="503"/>
        <end position="528"/>
    </location>
</feature>
<dbReference type="Proteomes" id="UP000076727">
    <property type="component" value="Unassembled WGS sequence"/>
</dbReference>
<dbReference type="AlphaFoldDB" id="A0A165U698"/>
<organism evidence="3 4">
    <name type="scientific">Daedalea quercina L-15889</name>
    <dbReference type="NCBI Taxonomy" id="1314783"/>
    <lineage>
        <taxon>Eukaryota</taxon>
        <taxon>Fungi</taxon>
        <taxon>Dikarya</taxon>
        <taxon>Basidiomycota</taxon>
        <taxon>Agaricomycotina</taxon>
        <taxon>Agaricomycetes</taxon>
        <taxon>Polyporales</taxon>
        <taxon>Fomitopsis</taxon>
    </lineage>
</organism>
<gene>
    <name evidence="3" type="ORF">DAEQUDRAFT_660076</name>
</gene>
<feature type="compositionally biased region" description="Low complexity" evidence="1">
    <location>
        <begin position="10"/>
        <end position="26"/>
    </location>
</feature>
<feature type="compositionally biased region" description="Low complexity" evidence="1">
    <location>
        <begin position="37"/>
        <end position="74"/>
    </location>
</feature>
<feature type="region of interest" description="Disordered" evidence="1">
    <location>
        <begin position="1"/>
        <end position="82"/>
    </location>
</feature>
<feature type="compositionally biased region" description="Low complexity" evidence="1">
    <location>
        <begin position="541"/>
        <end position="552"/>
    </location>
</feature>
<dbReference type="InterPro" id="IPR000210">
    <property type="entry name" value="BTB/POZ_dom"/>
</dbReference>
<proteinExistence type="predicted"/>
<dbReference type="OrthoDB" id="288590at2759"/>
<evidence type="ECO:0000259" key="2">
    <source>
        <dbReference type="PROSITE" id="PS50097"/>
    </source>
</evidence>
<feature type="compositionally biased region" description="Polar residues" evidence="1">
    <location>
        <begin position="564"/>
        <end position="581"/>
    </location>
</feature>
<dbReference type="Gene3D" id="3.30.710.10">
    <property type="entry name" value="Potassium Channel Kv1.1, Chain A"/>
    <property type="match status" value="1"/>
</dbReference>
<dbReference type="STRING" id="1314783.A0A165U698"/>
<evidence type="ECO:0000313" key="4">
    <source>
        <dbReference type="Proteomes" id="UP000076727"/>
    </source>
</evidence>
<dbReference type="PROSITE" id="PS50097">
    <property type="entry name" value="BTB"/>
    <property type="match status" value="1"/>
</dbReference>
<feature type="region of interest" description="Disordered" evidence="1">
    <location>
        <begin position="311"/>
        <end position="340"/>
    </location>
</feature>
<protein>
    <recommendedName>
        <fullName evidence="2">BTB domain-containing protein</fullName>
    </recommendedName>
</protein>
<evidence type="ECO:0000313" key="3">
    <source>
        <dbReference type="EMBL" id="KZT74456.1"/>
    </source>
</evidence>
<name>A0A165U698_9APHY</name>
<evidence type="ECO:0000256" key="1">
    <source>
        <dbReference type="SAM" id="MobiDB-lite"/>
    </source>
</evidence>
<keyword evidence="4" id="KW-1185">Reference proteome</keyword>
<feature type="compositionally biased region" description="Low complexity" evidence="1">
    <location>
        <begin position="323"/>
        <end position="338"/>
    </location>
</feature>
<dbReference type="InterPro" id="IPR011333">
    <property type="entry name" value="SKP1/BTB/POZ_sf"/>
</dbReference>
<feature type="compositionally biased region" description="Polar residues" evidence="1">
    <location>
        <begin position="529"/>
        <end position="540"/>
    </location>
</feature>
<reference evidence="3 4" key="1">
    <citation type="journal article" date="2016" name="Mol. Biol. Evol.">
        <title>Comparative Genomics of Early-Diverging Mushroom-Forming Fungi Provides Insights into the Origins of Lignocellulose Decay Capabilities.</title>
        <authorList>
            <person name="Nagy L.G."/>
            <person name="Riley R."/>
            <person name="Tritt A."/>
            <person name="Adam C."/>
            <person name="Daum C."/>
            <person name="Floudas D."/>
            <person name="Sun H."/>
            <person name="Yadav J.S."/>
            <person name="Pangilinan J."/>
            <person name="Larsson K.H."/>
            <person name="Matsuura K."/>
            <person name="Barry K."/>
            <person name="Labutti K."/>
            <person name="Kuo R."/>
            <person name="Ohm R.A."/>
            <person name="Bhattacharya S.S."/>
            <person name="Shirouzu T."/>
            <person name="Yoshinaga Y."/>
            <person name="Martin F.M."/>
            <person name="Grigoriev I.V."/>
            <person name="Hibbett D.S."/>
        </authorList>
    </citation>
    <scope>NUCLEOTIDE SEQUENCE [LARGE SCALE GENOMIC DNA]</scope>
    <source>
        <strain evidence="3 4">L-15889</strain>
    </source>
</reference>
<dbReference type="EMBL" id="KV429033">
    <property type="protein sequence ID" value="KZT74456.1"/>
    <property type="molecule type" value="Genomic_DNA"/>
</dbReference>
<dbReference type="PANTHER" id="PTHR24413">
    <property type="entry name" value="SPECKLE-TYPE POZ PROTEIN"/>
    <property type="match status" value="1"/>
</dbReference>
<feature type="region of interest" description="Disordered" evidence="1">
    <location>
        <begin position="429"/>
        <end position="609"/>
    </location>
</feature>
<sequence length="709" mass="77698">MSDHLRHSSARGLPGSPGRPSPLSRPHWPWSTYTHRSSSSSTSVLSSSGSVTGQGWESRSSTSTPTVLVSTPASARRNSTLSGVSYQAQMPDELSTRQWSFNAFEWVVRDVHRLRDFVENAYPSDVAAETEEGDGPSPDTDDFEILKETPIIGDGKFKLEIGTSIRFTRRHTPTLSLYITSLMVDYSNADYEMSSSMFAAIKCQDDRVGERGARADWAWEYWHNGWIFRQESEVWECPLPPLSSLLENPRISETDSFVICVQMHSPVGPFFPQQPSAYYVPRDLLEGLEASLDNPNTGDVQFVCLERRDAQDPQLEQEPPTPSTTSPSSHASSASHTAGPRTVARKRIIWAHADILTRRSEYFATMLGSSFLENSAPLYPGERKVYSVIVEEADFVTIYWLLKFVYANWLLFRKEDDPREAVDGIGAGWSARSLSTPGAPDEWEWKTFSKGSPTDSGGMSDARSVTSVESTRSNGGTSVSPRPKDKRPFDSRQSSAPAPVPATPSRNTTTPKATPTSSRSPAAQPRRSGTASAPSGPNVLTASPSAPTSHSPRGAKDVPVPISPSGSTFATQSHYPISPRQQRQRSHLSPASTPDPHSHPTPPPPPASALSMYQVAHRYGMPGLGSLAMEHIMSTITPQSSFPVLLATAAWDELHSLVEDYVVDKWEEVSVSEEFERSCEEVAGGEWGPEGGKTLMALFRRLRSPSVAV</sequence>